<organism evidence="1 2">
    <name type="scientific">Stenotrophomonas maltophilia</name>
    <name type="common">Pseudomonas maltophilia</name>
    <name type="synonym">Xanthomonas maltophilia</name>
    <dbReference type="NCBI Taxonomy" id="40324"/>
    <lineage>
        <taxon>Bacteria</taxon>
        <taxon>Pseudomonadati</taxon>
        <taxon>Pseudomonadota</taxon>
        <taxon>Gammaproteobacteria</taxon>
        <taxon>Lysobacterales</taxon>
        <taxon>Lysobacteraceae</taxon>
        <taxon>Stenotrophomonas</taxon>
        <taxon>Stenotrophomonas maltophilia group</taxon>
    </lineage>
</organism>
<dbReference type="RefSeq" id="WP_065199098.1">
    <property type="nucleotide sequence ID" value="NZ_CP104289.1"/>
</dbReference>
<gene>
    <name evidence="1" type="ORF">A9K58_09200</name>
</gene>
<sequence length="159" mass="17775">MTRITTLEHRFVRNVPRELVPGILYVSMDYATVVHSCCCGCGEQVVTPLSPTDWKMTYDGASVSLSPSIGNWQLPCRSHYVIRQGRVIEAGPWSAAQVAAEHRRDQAAKARFYGRQDEHERAEDGDTGRVVFEATPASRRSGNWWSSVVAWFSGSKSDK</sequence>
<dbReference type="Pfam" id="PF20137">
    <property type="entry name" value="BubE"/>
    <property type="match status" value="1"/>
</dbReference>
<dbReference type="AlphaFoldDB" id="A0A1A6XXC0"/>
<evidence type="ECO:0000313" key="1">
    <source>
        <dbReference type="EMBL" id="OBU67350.1"/>
    </source>
</evidence>
<dbReference type="Proteomes" id="UP000092256">
    <property type="component" value="Unassembled WGS sequence"/>
</dbReference>
<protein>
    <submittedName>
        <fullName evidence="1">Uncharacterized protein</fullName>
    </submittedName>
</protein>
<accession>A0A1A6XXC0</accession>
<comment type="caution">
    <text evidence="1">The sequence shown here is derived from an EMBL/GenBank/DDBJ whole genome shotgun (WGS) entry which is preliminary data.</text>
</comment>
<dbReference type="InterPro" id="IPR045384">
    <property type="entry name" value="DUF6527"/>
</dbReference>
<dbReference type="EMBL" id="LYVJ01000006">
    <property type="protein sequence ID" value="OBU67350.1"/>
    <property type="molecule type" value="Genomic_DNA"/>
</dbReference>
<dbReference type="OrthoDB" id="3788717at2"/>
<proteinExistence type="predicted"/>
<evidence type="ECO:0000313" key="2">
    <source>
        <dbReference type="Proteomes" id="UP000092256"/>
    </source>
</evidence>
<name>A0A1A6XXC0_STEMA</name>
<reference evidence="1 2" key="1">
    <citation type="submission" date="2016-05" db="EMBL/GenBank/DDBJ databases">
        <title>Draft Genome Sequences of Stenotrophomonas maltophilia Strains Sm32COP, Sm41DVV, Sm46PAILV, SmF3, SmF22, SmSOFb1 and SmCVFa1, Isolated from Different Manures, in France.</title>
        <authorList>
            <person name="Nazaret S."/>
            <person name="Bodilis J."/>
        </authorList>
    </citation>
    <scope>NUCLEOTIDE SEQUENCE [LARGE SCALE GENOMIC DNA]</scope>
    <source>
        <strain evidence="1 2">Sm46PAILV</strain>
    </source>
</reference>